<dbReference type="GeneID" id="60771055"/>
<dbReference type="RefSeq" id="WP_003823114.1">
    <property type="nucleotide sequence ID" value="NZ_EQ973317.1"/>
</dbReference>
<proteinExistence type="predicted"/>
<dbReference type="Proteomes" id="UP000005837">
    <property type="component" value="Unassembled WGS sequence"/>
</dbReference>
<reference evidence="1 2" key="1">
    <citation type="submission" date="2009-01" db="EMBL/GenBank/DDBJ databases">
        <authorList>
            <person name="Fulton L."/>
            <person name="Clifton S."/>
            <person name="Chinwalla A.T."/>
            <person name="Mitreva M."/>
            <person name="Sodergren E."/>
            <person name="Weinstock G."/>
            <person name="Clifton S."/>
            <person name="Dooling D.J."/>
            <person name="Fulton B."/>
            <person name="Minx P."/>
            <person name="Pepin K.H."/>
            <person name="Johnson M."/>
            <person name="Bhonagiri V."/>
            <person name="Nash W.E."/>
            <person name="Mardis E.R."/>
            <person name="Wilson R.K."/>
        </authorList>
    </citation>
    <scope>NUCLEOTIDE SEQUENCE [LARGE SCALE GENOMIC DNA]</scope>
    <source>
        <strain evidence="1 2">ATCC 23834</strain>
    </source>
</reference>
<protein>
    <submittedName>
        <fullName evidence="1">Uncharacterized protein</fullName>
    </submittedName>
</protein>
<sequence length="46" mass="5213">MQLQQSGTIFCPAEAAFLPDRHPVRLFSARFKSPKGYLKTQTAAFR</sequence>
<dbReference type="EMBL" id="ACEA01000017">
    <property type="protein sequence ID" value="EEG24493.1"/>
    <property type="molecule type" value="Genomic_DNA"/>
</dbReference>
<accession>C0DUU5</accession>
<evidence type="ECO:0000313" key="2">
    <source>
        <dbReference type="Proteomes" id="UP000005837"/>
    </source>
</evidence>
<dbReference type="AlphaFoldDB" id="C0DUU5"/>
<name>C0DUU5_EIKCO</name>
<dbReference type="HOGENOM" id="CLU_3183140_0_0_4"/>
<comment type="caution">
    <text evidence="1">The sequence shown here is derived from an EMBL/GenBank/DDBJ whole genome shotgun (WGS) entry which is preliminary data.</text>
</comment>
<organism evidence="1 2">
    <name type="scientific">Eikenella corrodens ATCC 23834</name>
    <dbReference type="NCBI Taxonomy" id="546274"/>
    <lineage>
        <taxon>Bacteria</taxon>
        <taxon>Pseudomonadati</taxon>
        <taxon>Pseudomonadota</taxon>
        <taxon>Betaproteobacteria</taxon>
        <taxon>Neisseriales</taxon>
        <taxon>Neisseriaceae</taxon>
        <taxon>Eikenella</taxon>
    </lineage>
</organism>
<gene>
    <name evidence="1" type="ORF">EIKCOROL_01132</name>
</gene>
<evidence type="ECO:0000313" key="1">
    <source>
        <dbReference type="EMBL" id="EEG24493.1"/>
    </source>
</evidence>